<evidence type="ECO:0000256" key="4">
    <source>
        <dbReference type="ARBA" id="ARBA00022980"/>
    </source>
</evidence>
<keyword evidence="4 7" id="KW-0689">Ribosomal protein</keyword>
<evidence type="ECO:0000259" key="9">
    <source>
        <dbReference type="PROSITE" id="PS00651"/>
    </source>
</evidence>
<dbReference type="InterPro" id="IPR020594">
    <property type="entry name" value="Ribosomal_bL9_bac/chp"/>
</dbReference>
<evidence type="ECO:0000256" key="8">
    <source>
        <dbReference type="SAM" id="Coils"/>
    </source>
</evidence>
<feature type="coiled-coil region" evidence="8">
    <location>
        <begin position="43"/>
        <end position="70"/>
    </location>
</feature>
<protein>
    <recommendedName>
        <fullName evidence="6 7">Large ribosomal subunit protein bL9</fullName>
    </recommendedName>
</protein>
<dbReference type="SMR" id="A0A223M924"/>
<dbReference type="InterPro" id="IPR020069">
    <property type="entry name" value="Ribosomal_bL9_C"/>
</dbReference>
<dbReference type="GO" id="GO:0006412">
    <property type="term" value="P:translation"/>
    <property type="evidence" value="ECO:0007669"/>
    <property type="project" value="UniProtKB-UniRule"/>
</dbReference>
<comment type="function">
    <text evidence="7">Binds to the 23S rRNA.</text>
</comment>
<accession>A0A223M924</accession>
<evidence type="ECO:0000313" key="10">
    <source>
        <dbReference type="EMBL" id="ASU14033.1"/>
    </source>
</evidence>
<dbReference type="InterPro" id="IPR009027">
    <property type="entry name" value="Ribosomal_bL9/RNase_H1_N"/>
</dbReference>
<dbReference type="InterPro" id="IPR000244">
    <property type="entry name" value="Ribosomal_bL9"/>
</dbReference>
<organism evidence="10 11">
    <name type="scientific">Mesomycoplasma hyopneumoniae</name>
    <name type="common">Mycoplasma hyopneumoniae</name>
    <dbReference type="NCBI Taxonomy" id="2099"/>
    <lineage>
        <taxon>Bacteria</taxon>
        <taxon>Bacillati</taxon>
        <taxon>Mycoplasmatota</taxon>
        <taxon>Mycoplasmoidales</taxon>
        <taxon>Metamycoplasmataceae</taxon>
        <taxon>Mesomycoplasma</taxon>
    </lineage>
</organism>
<reference evidence="10 11" key="1">
    <citation type="submission" date="2017-08" db="EMBL/GenBank/DDBJ databases">
        <title>The complete genome sequence of a Mycoplasma hyopneumoniae isolate in Korea.</title>
        <authorList>
            <person name="Han J."/>
            <person name="Lee N."/>
        </authorList>
    </citation>
    <scope>NUCLEOTIDE SEQUENCE [LARGE SCALE GENOMIC DNA]</scope>
    <source>
        <strain evidence="10 11">KM014</strain>
    </source>
</reference>
<evidence type="ECO:0000313" key="11">
    <source>
        <dbReference type="Proteomes" id="UP000215452"/>
    </source>
</evidence>
<dbReference type="AlphaFoldDB" id="A0A223M924"/>
<dbReference type="NCBIfam" id="TIGR00158">
    <property type="entry name" value="L9"/>
    <property type="match status" value="1"/>
</dbReference>
<dbReference type="Gene3D" id="3.40.5.10">
    <property type="entry name" value="Ribosomal protein L9, N-terminal domain"/>
    <property type="match status" value="1"/>
</dbReference>
<dbReference type="GO" id="GO:1990904">
    <property type="term" value="C:ribonucleoprotein complex"/>
    <property type="evidence" value="ECO:0007669"/>
    <property type="project" value="UniProtKB-KW"/>
</dbReference>
<name>A0A223M924_MESHO</name>
<keyword evidence="2 7" id="KW-0699">rRNA-binding</keyword>
<dbReference type="EMBL" id="CP022714">
    <property type="protein sequence ID" value="ASU14033.1"/>
    <property type="molecule type" value="Genomic_DNA"/>
</dbReference>
<evidence type="ECO:0000256" key="1">
    <source>
        <dbReference type="ARBA" id="ARBA00010605"/>
    </source>
</evidence>
<dbReference type="InterPro" id="IPR036791">
    <property type="entry name" value="Ribosomal_bL9_C_sf"/>
</dbReference>
<dbReference type="RefSeq" id="WP_011290421.1">
    <property type="nucleotide sequence ID" value="NZ_CP034597.1"/>
</dbReference>
<dbReference type="PROSITE" id="PS00651">
    <property type="entry name" value="RIBOSOMAL_L9"/>
    <property type="match status" value="1"/>
</dbReference>
<feature type="domain" description="Ribosomal protein L9" evidence="9">
    <location>
        <begin position="12"/>
        <end position="39"/>
    </location>
</feature>
<sequence length="145" mass="16426">MKVILIKDTKDGKANTIIDVSPGYATNFLFKNKLAEPLNSRTEKLLVKRKQQIEIEKQEKQEQIAKLKIEIEKLVLWFKLKGNKESVHGAITAKKIKKELEIKGIFVDKQAIQTSGISTFGTSFVDIKLSSQTIAKLKINITKDE</sequence>
<dbReference type="Pfam" id="PF03948">
    <property type="entry name" value="Ribosomal_L9_C"/>
    <property type="match status" value="1"/>
</dbReference>
<dbReference type="GO" id="GO:0005840">
    <property type="term" value="C:ribosome"/>
    <property type="evidence" value="ECO:0007669"/>
    <property type="project" value="UniProtKB-KW"/>
</dbReference>
<comment type="similarity">
    <text evidence="1 7">Belongs to the bacterial ribosomal protein bL9 family.</text>
</comment>
<dbReference type="Proteomes" id="UP000215452">
    <property type="component" value="Chromosome"/>
</dbReference>
<evidence type="ECO:0000256" key="6">
    <source>
        <dbReference type="ARBA" id="ARBA00035292"/>
    </source>
</evidence>
<dbReference type="Pfam" id="PF01281">
    <property type="entry name" value="Ribosomal_L9_N"/>
    <property type="match status" value="1"/>
</dbReference>
<dbReference type="InterPro" id="IPR036935">
    <property type="entry name" value="Ribosomal_bL9_N_sf"/>
</dbReference>
<proteinExistence type="inferred from homology"/>
<dbReference type="SUPFAM" id="SSF55653">
    <property type="entry name" value="Ribosomal protein L9 C-domain"/>
    <property type="match status" value="1"/>
</dbReference>
<dbReference type="PANTHER" id="PTHR21368">
    <property type="entry name" value="50S RIBOSOMAL PROTEIN L9"/>
    <property type="match status" value="1"/>
</dbReference>
<dbReference type="SUPFAM" id="SSF55658">
    <property type="entry name" value="L9 N-domain-like"/>
    <property type="match status" value="1"/>
</dbReference>
<keyword evidence="3 7" id="KW-0694">RNA-binding</keyword>
<dbReference type="GO" id="GO:0003735">
    <property type="term" value="F:structural constituent of ribosome"/>
    <property type="evidence" value="ECO:0007669"/>
    <property type="project" value="InterPro"/>
</dbReference>
<evidence type="ECO:0000256" key="7">
    <source>
        <dbReference type="HAMAP-Rule" id="MF_00503"/>
    </source>
</evidence>
<evidence type="ECO:0000256" key="2">
    <source>
        <dbReference type="ARBA" id="ARBA00022730"/>
    </source>
</evidence>
<dbReference type="InterPro" id="IPR020070">
    <property type="entry name" value="Ribosomal_bL9_N"/>
</dbReference>
<evidence type="ECO:0000256" key="3">
    <source>
        <dbReference type="ARBA" id="ARBA00022884"/>
    </source>
</evidence>
<keyword evidence="5 7" id="KW-0687">Ribonucleoprotein</keyword>
<evidence type="ECO:0000256" key="5">
    <source>
        <dbReference type="ARBA" id="ARBA00023274"/>
    </source>
</evidence>
<dbReference type="Gene3D" id="3.10.430.100">
    <property type="entry name" value="Ribosomal protein L9, C-terminal domain"/>
    <property type="match status" value="1"/>
</dbReference>
<keyword evidence="8" id="KW-0175">Coiled coil</keyword>
<gene>
    <name evidence="7 10" type="primary">rplI</name>
    <name evidence="10" type="ORF">CIB43_00119</name>
</gene>
<dbReference type="GO" id="GO:0019843">
    <property type="term" value="F:rRNA binding"/>
    <property type="evidence" value="ECO:0007669"/>
    <property type="project" value="UniProtKB-UniRule"/>
</dbReference>
<dbReference type="HAMAP" id="MF_00503">
    <property type="entry name" value="Ribosomal_bL9"/>
    <property type="match status" value="1"/>
</dbReference>